<dbReference type="InterPro" id="IPR000182">
    <property type="entry name" value="GNAT_dom"/>
</dbReference>
<protein>
    <recommendedName>
        <fullName evidence="1">N-acetyltransferase domain-containing protein</fullName>
    </recommendedName>
</protein>
<name>A0ABR0TXI5_AURPU</name>
<organism evidence="2 3">
    <name type="scientific">Aureobasidium pullulans</name>
    <name type="common">Black yeast</name>
    <name type="synonym">Pullularia pullulans</name>
    <dbReference type="NCBI Taxonomy" id="5580"/>
    <lineage>
        <taxon>Eukaryota</taxon>
        <taxon>Fungi</taxon>
        <taxon>Dikarya</taxon>
        <taxon>Ascomycota</taxon>
        <taxon>Pezizomycotina</taxon>
        <taxon>Dothideomycetes</taxon>
        <taxon>Dothideomycetidae</taxon>
        <taxon>Dothideales</taxon>
        <taxon>Saccotheciaceae</taxon>
        <taxon>Aureobasidium</taxon>
    </lineage>
</organism>
<accession>A0ABR0TXI5</accession>
<dbReference type="Proteomes" id="UP001341245">
    <property type="component" value="Unassembled WGS sequence"/>
</dbReference>
<evidence type="ECO:0000313" key="2">
    <source>
        <dbReference type="EMBL" id="KAK6008872.1"/>
    </source>
</evidence>
<dbReference type="Pfam" id="PF13302">
    <property type="entry name" value="Acetyltransf_3"/>
    <property type="match status" value="1"/>
</dbReference>
<sequence>MAFGPDWGVKDWDDEAITSIIQSEIDRSWRVRGIGDFAVGLRRDTSIASTANTAESHGPKVLDMGEEQRLEQTEWVGYVGVRDATTTSMLGGETHHPTSRPWVQMIELRYGYNPDVWGKGYGMEAARAIIWWCEEHIKAQRFIAETQTNNLGSGKILRKCGFTEILEKDEVIWGVKGEQEWELWAGKSCLELSPTILTIKE</sequence>
<proteinExistence type="predicted"/>
<evidence type="ECO:0000259" key="1">
    <source>
        <dbReference type="Pfam" id="PF13302"/>
    </source>
</evidence>
<dbReference type="PANTHER" id="PTHR43792">
    <property type="entry name" value="GNAT FAMILY, PUTATIVE (AFU_ORTHOLOGUE AFUA_3G00765)-RELATED-RELATED"/>
    <property type="match status" value="1"/>
</dbReference>
<gene>
    <name evidence="2" type="ORF">QM012_000775</name>
</gene>
<dbReference type="Gene3D" id="3.40.630.30">
    <property type="match status" value="1"/>
</dbReference>
<feature type="domain" description="N-acetyltransferase" evidence="1">
    <location>
        <begin position="72"/>
        <end position="163"/>
    </location>
</feature>
<dbReference type="InterPro" id="IPR051531">
    <property type="entry name" value="N-acetyltransferase"/>
</dbReference>
<dbReference type="PANTHER" id="PTHR43792:SF1">
    <property type="entry name" value="N-ACETYLTRANSFERASE DOMAIN-CONTAINING PROTEIN"/>
    <property type="match status" value="1"/>
</dbReference>
<reference evidence="2 3" key="1">
    <citation type="submission" date="2023-11" db="EMBL/GenBank/DDBJ databases">
        <title>Draft genome sequence and annotation of the polyextremotolerant black yeast-like fungus Aureobasidium pullulans NRRL 62042.</title>
        <authorList>
            <person name="Dielentheis-Frenken M.R.E."/>
            <person name="Wibberg D."/>
            <person name="Blank L.M."/>
            <person name="Tiso T."/>
        </authorList>
    </citation>
    <scope>NUCLEOTIDE SEQUENCE [LARGE SCALE GENOMIC DNA]</scope>
    <source>
        <strain evidence="2 3">NRRL 62042</strain>
    </source>
</reference>
<dbReference type="SUPFAM" id="SSF55729">
    <property type="entry name" value="Acyl-CoA N-acyltransferases (Nat)"/>
    <property type="match status" value="1"/>
</dbReference>
<keyword evidence="3" id="KW-1185">Reference proteome</keyword>
<dbReference type="EMBL" id="JASGXD010000001">
    <property type="protein sequence ID" value="KAK6008872.1"/>
    <property type="molecule type" value="Genomic_DNA"/>
</dbReference>
<evidence type="ECO:0000313" key="3">
    <source>
        <dbReference type="Proteomes" id="UP001341245"/>
    </source>
</evidence>
<comment type="caution">
    <text evidence="2">The sequence shown here is derived from an EMBL/GenBank/DDBJ whole genome shotgun (WGS) entry which is preliminary data.</text>
</comment>
<dbReference type="InterPro" id="IPR016181">
    <property type="entry name" value="Acyl_CoA_acyltransferase"/>
</dbReference>